<organism evidence="7 10">
    <name type="scientific">Vibrio panuliri</name>
    <dbReference type="NCBI Taxonomy" id="1381081"/>
    <lineage>
        <taxon>Bacteria</taxon>
        <taxon>Pseudomonadati</taxon>
        <taxon>Pseudomonadota</taxon>
        <taxon>Gammaproteobacteria</taxon>
        <taxon>Vibrionales</taxon>
        <taxon>Vibrionaceae</taxon>
        <taxon>Vibrio</taxon>
    </lineage>
</organism>
<dbReference type="PANTHER" id="PTHR42770">
    <property type="entry name" value="AMINO ACID TRANSPORTER-RELATED"/>
    <property type="match status" value="1"/>
</dbReference>
<evidence type="ECO:0000313" key="8">
    <source>
        <dbReference type="EMBL" id="OLQ96563.1"/>
    </source>
</evidence>
<evidence type="ECO:0000256" key="3">
    <source>
        <dbReference type="ARBA" id="ARBA00022692"/>
    </source>
</evidence>
<keyword evidence="5 6" id="KW-0472">Membrane</keyword>
<comment type="caution">
    <text evidence="7">The sequence shown here is derived from an EMBL/GenBank/DDBJ whole genome shotgun (WGS) entry which is preliminary data.</text>
</comment>
<dbReference type="STRING" id="1381081.BIY22_19415"/>
<keyword evidence="3 6" id="KW-0812">Transmembrane</keyword>
<dbReference type="OrthoDB" id="9117841at2"/>
<dbReference type="Gene3D" id="1.20.1740.10">
    <property type="entry name" value="Amino acid/polyamine transporter I"/>
    <property type="match status" value="1"/>
</dbReference>
<dbReference type="Proteomes" id="UP000186039">
    <property type="component" value="Unassembled WGS sequence"/>
</dbReference>
<dbReference type="RefSeq" id="WP_075708760.1">
    <property type="nucleotide sequence ID" value="NZ_AP019655.1"/>
</dbReference>
<dbReference type="Pfam" id="PF13520">
    <property type="entry name" value="AA_permease_2"/>
    <property type="match status" value="1"/>
</dbReference>
<gene>
    <name evidence="8" type="ORF">BIY20_18665</name>
    <name evidence="7" type="ORF">BIY22_19415</name>
</gene>
<dbReference type="GO" id="GO:0005886">
    <property type="term" value="C:plasma membrane"/>
    <property type="evidence" value="ECO:0007669"/>
    <property type="project" value="UniProtKB-SubCell"/>
</dbReference>
<reference evidence="9 10" key="1">
    <citation type="submission" date="2016-09" db="EMBL/GenBank/DDBJ databases">
        <title>Genomic Taxonomy of the Vibrionaceae.</title>
        <authorList>
            <person name="Gonzalez-Castillo A."/>
            <person name="Gomez-Gil B."/>
            <person name="Enciso-Ibarra K."/>
        </authorList>
    </citation>
    <scope>NUCLEOTIDE SEQUENCE [LARGE SCALE GENOMIC DNA]</scope>
    <source>
        <strain evidence="8 9">CAIM 1902</strain>
        <strain evidence="7 10">CAIM 703</strain>
    </source>
</reference>
<dbReference type="NCBIfam" id="NF008245">
    <property type="entry name" value="PRK11021.1"/>
    <property type="match status" value="1"/>
</dbReference>
<comment type="subcellular location">
    <subcellularLocation>
        <location evidence="1">Cell membrane</location>
        <topology evidence="1">Multi-pass membrane protein</topology>
    </subcellularLocation>
</comment>
<feature type="transmembrane region" description="Helical" evidence="6">
    <location>
        <begin position="315"/>
        <end position="337"/>
    </location>
</feature>
<feature type="transmembrane region" description="Helical" evidence="6">
    <location>
        <begin position="373"/>
        <end position="405"/>
    </location>
</feature>
<proteinExistence type="predicted"/>
<dbReference type="EMBL" id="MJMH01000007">
    <property type="protein sequence ID" value="OLQ96563.1"/>
    <property type="molecule type" value="Genomic_DNA"/>
</dbReference>
<evidence type="ECO:0000313" key="7">
    <source>
        <dbReference type="EMBL" id="OLQ89686.1"/>
    </source>
</evidence>
<dbReference type="Proteomes" id="UP000186313">
    <property type="component" value="Unassembled WGS sequence"/>
</dbReference>
<accession>A0A1Q9HHT3</accession>
<evidence type="ECO:0000313" key="10">
    <source>
        <dbReference type="Proteomes" id="UP000186313"/>
    </source>
</evidence>
<keyword evidence="2" id="KW-1003">Cell membrane</keyword>
<evidence type="ECO:0000256" key="5">
    <source>
        <dbReference type="ARBA" id="ARBA00023136"/>
    </source>
</evidence>
<feature type="transmembrane region" description="Helical" evidence="6">
    <location>
        <begin position="343"/>
        <end position="361"/>
    </location>
</feature>
<dbReference type="PIRSF" id="PIRSF006060">
    <property type="entry name" value="AA_transporter"/>
    <property type="match status" value="1"/>
</dbReference>
<evidence type="ECO:0000256" key="6">
    <source>
        <dbReference type="SAM" id="Phobius"/>
    </source>
</evidence>
<feature type="transmembrane region" description="Helical" evidence="6">
    <location>
        <begin position="185"/>
        <end position="205"/>
    </location>
</feature>
<sequence>MAELKKEITLLSGIGQMSTTLLGTGLFMVPAIAAGIAGEHSLWSWLVLLIAICPVALTFAMLGKQYPSAGGTAFFVRKAFSQRLEKSIAWLFLSVIPVGVPAAVTMGAGFLQPILPESMNHPLVAQVITVILLMVVNLSGAKVSGQVQTVIALSIVTLVASFWWFGDVSVSEITMPAVVSSDWFAIGTALSVMFWCFVGIEAFAHMGEEFKSPERDFPIAIIVGCLVAGVVYWACSVVVLKFHAYGTAEFDSGSIPYLANLLYGPKVQLLITLIGFATCFASINLYTQSLSRMLWAQARDYMPTSRLAELSGNGVPSYATLAVGAMLLLSCFIGEISQLDLEFFLKLANGVFVLIYLMAMLSACKLLTGTPKVLAYLSLVICVIMMACVGWSMLYALVLFAVLVYRIKPDQNTQSSDVPAI</sequence>
<evidence type="ECO:0000256" key="4">
    <source>
        <dbReference type="ARBA" id="ARBA00022989"/>
    </source>
</evidence>
<dbReference type="GO" id="GO:0022857">
    <property type="term" value="F:transmembrane transporter activity"/>
    <property type="evidence" value="ECO:0007669"/>
    <property type="project" value="InterPro"/>
</dbReference>
<feature type="transmembrane region" description="Helical" evidence="6">
    <location>
        <begin position="147"/>
        <end position="165"/>
    </location>
</feature>
<keyword evidence="4 6" id="KW-1133">Transmembrane helix</keyword>
<protein>
    <submittedName>
        <fullName evidence="7">L-methionine/branched-chain amino acid transporter</fullName>
    </submittedName>
</protein>
<evidence type="ECO:0000256" key="1">
    <source>
        <dbReference type="ARBA" id="ARBA00004651"/>
    </source>
</evidence>
<feature type="transmembrane region" description="Helical" evidence="6">
    <location>
        <begin position="267"/>
        <end position="286"/>
    </location>
</feature>
<feature type="transmembrane region" description="Helical" evidence="6">
    <location>
        <begin position="123"/>
        <end position="140"/>
    </location>
</feature>
<dbReference type="AlphaFoldDB" id="A0A1Q9HHT3"/>
<feature type="transmembrane region" description="Helical" evidence="6">
    <location>
        <begin position="20"/>
        <end position="37"/>
    </location>
</feature>
<name>A0A1Q9HHT3_9VIBR</name>
<feature type="transmembrane region" description="Helical" evidence="6">
    <location>
        <begin position="88"/>
        <end position="111"/>
    </location>
</feature>
<feature type="transmembrane region" description="Helical" evidence="6">
    <location>
        <begin position="43"/>
        <end position="62"/>
    </location>
</feature>
<dbReference type="InterPro" id="IPR050367">
    <property type="entry name" value="APC_superfamily"/>
</dbReference>
<dbReference type="PANTHER" id="PTHR42770:SF13">
    <property type="entry name" value="L-METHIONINE_BRANCHED-CHAIN AMINO ACID EXPORTER YJEH"/>
    <property type="match status" value="1"/>
</dbReference>
<dbReference type="InterPro" id="IPR002293">
    <property type="entry name" value="AA/rel_permease1"/>
</dbReference>
<evidence type="ECO:0000256" key="2">
    <source>
        <dbReference type="ARBA" id="ARBA00022475"/>
    </source>
</evidence>
<evidence type="ECO:0000313" key="9">
    <source>
        <dbReference type="Proteomes" id="UP000186039"/>
    </source>
</evidence>
<keyword evidence="9" id="KW-1185">Reference proteome</keyword>
<feature type="transmembrane region" description="Helical" evidence="6">
    <location>
        <begin position="217"/>
        <end position="240"/>
    </location>
</feature>
<dbReference type="EMBL" id="MJMJ01000013">
    <property type="protein sequence ID" value="OLQ89686.1"/>
    <property type="molecule type" value="Genomic_DNA"/>
</dbReference>